<dbReference type="PANTHER" id="PTHR36074">
    <property type="entry name" value="ISOPENTENYL-DIPHOSPHATE DELTA-ISOMERASE"/>
    <property type="match status" value="1"/>
</dbReference>
<dbReference type="Proteomes" id="UP000663760">
    <property type="component" value="Chromosome 1"/>
</dbReference>
<reference evidence="1" key="1">
    <citation type="submission" date="2020-02" db="EMBL/GenBank/DDBJ databases">
        <authorList>
            <person name="Scholz U."/>
            <person name="Mascher M."/>
            <person name="Fiebig A."/>
        </authorList>
    </citation>
    <scope>NUCLEOTIDE SEQUENCE</scope>
</reference>
<accession>A0A7I8JVZ8</accession>
<keyword evidence="2" id="KW-1185">Reference proteome</keyword>
<evidence type="ECO:0000313" key="1">
    <source>
        <dbReference type="EMBL" id="CAA7387908.1"/>
    </source>
</evidence>
<sequence length="332" mass="36028">MAGMALVLDLLKRNNHGGCVSAKSVHSCGLLSAAVAASVAAAASRPFSSGGIFSGNGISVALCDAGAAWTEDYIPSIETAYKNVPSGKTSYYDSLNYTTKEYPIQLKPLFSAFGLKSLAITSLRSFLMFYLPLLESSPPVDDDDDFVQNPPEDNPVDLVVPFKKSLKQIARESSVVTTRRVLERLAVNYVSQRMAWKLLKDASRSAKRKAGRGMPATVFIYSVGRTTLRGHCLGVAASWIIQMGIDVYRCLFRRSDNNEEDATTAEKLRCLQKRIYGATIRCSASLVFASLGAGIFAYFHPSIGQWIGCALGDFGGPMVVSVCCKRFLDLEI</sequence>
<gene>
    <name evidence="1" type="ORF">SI8410_01000237</name>
</gene>
<dbReference type="EMBL" id="LR746264">
    <property type="protein sequence ID" value="CAA7387908.1"/>
    <property type="molecule type" value="Genomic_DNA"/>
</dbReference>
<dbReference type="AlphaFoldDB" id="A0A7I8JVZ8"/>
<name>A0A7I8JVZ8_SPIIN</name>
<protein>
    <submittedName>
        <fullName evidence="1">Uncharacterized protein</fullName>
    </submittedName>
</protein>
<proteinExistence type="predicted"/>
<dbReference type="PANTHER" id="PTHR36074:SF1">
    <property type="entry name" value="ISOPENTENYL-DIPHOSPHATE DELTA-ISOMERASE"/>
    <property type="match status" value="1"/>
</dbReference>
<dbReference type="OrthoDB" id="1925570at2759"/>
<evidence type="ECO:0000313" key="2">
    <source>
        <dbReference type="Proteomes" id="UP000663760"/>
    </source>
</evidence>
<organism evidence="1 2">
    <name type="scientific">Spirodela intermedia</name>
    <name type="common">Intermediate duckweed</name>
    <dbReference type="NCBI Taxonomy" id="51605"/>
    <lineage>
        <taxon>Eukaryota</taxon>
        <taxon>Viridiplantae</taxon>
        <taxon>Streptophyta</taxon>
        <taxon>Embryophyta</taxon>
        <taxon>Tracheophyta</taxon>
        <taxon>Spermatophyta</taxon>
        <taxon>Magnoliopsida</taxon>
        <taxon>Liliopsida</taxon>
        <taxon>Araceae</taxon>
        <taxon>Lemnoideae</taxon>
        <taxon>Spirodela</taxon>
    </lineage>
</organism>